<keyword evidence="2" id="KW-1185">Reference proteome</keyword>
<evidence type="ECO:0000256" key="1">
    <source>
        <dbReference type="SAM" id="Phobius"/>
    </source>
</evidence>
<keyword evidence="1" id="KW-0472">Membrane</keyword>
<dbReference type="GeneID" id="101860734"/>
<reference evidence="3" key="1">
    <citation type="submission" date="2025-08" db="UniProtKB">
        <authorList>
            <consortium name="RefSeq"/>
        </authorList>
    </citation>
    <scope>IDENTIFICATION</scope>
</reference>
<organism evidence="2 3">
    <name type="scientific">Aplysia californica</name>
    <name type="common">California sea hare</name>
    <dbReference type="NCBI Taxonomy" id="6500"/>
    <lineage>
        <taxon>Eukaryota</taxon>
        <taxon>Metazoa</taxon>
        <taxon>Spiralia</taxon>
        <taxon>Lophotrochozoa</taxon>
        <taxon>Mollusca</taxon>
        <taxon>Gastropoda</taxon>
        <taxon>Heterobranchia</taxon>
        <taxon>Euthyneura</taxon>
        <taxon>Tectipleura</taxon>
        <taxon>Aplysiida</taxon>
        <taxon>Aplysioidea</taxon>
        <taxon>Aplysiidae</taxon>
        <taxon>Aplysia</taxon>
    </lineage>
</organism>
<name>A0ABM0ZY08_APLCA</name>
<dbReference type="RefSeq" id="XP_012936825.1">
    <property type="nucleotide sequence ID" value="XM_013081371.1"/>
</dbReference>
<proteinExistence type="predicted"/>
<keyword evidence="1" id="KW-1133">Transmembrane helix</keyword>
<dbReference type="Proteomes" id="UP000694888">
    <property type="component" value="Unplaced"/>
</dbReference>
<feature type="transmembrane region" description="Helical" evidence="1">
    <location>
        <begin position="27"/>
        <end position="46"/>
    </location>
</feature>
<protein>
    <submittedName>
        <fullName evidence="3">Uncharacterized protein LOC101860734</fullName>
    </submittedName>
</protein>
<evidence type="ECO:0000313" key="2">
    <source>
        <dbReference type="Proteomes" id="UP000694888"/>
    </source>
</evidence>
<gene>
    <name evidence="3" type="primary">LOC101860734</name>
</gene>
<evidence type="ECO:0000313" key="3">
    <source>
        <dbReference type="RefSeq" id="XP_012936825.1"/>
    </source>
</evidence>
<sequence length="155" mass="17407">MDPNVCQCQLCPAPFNARLAASRSFDVVTMQTFAVILAGFALFAGAQACSDDTSRLDRCSAEFERKTDRLLVEVEAGRKSHTAICPLANELEECMLRFVDNMCDEFSKMFLRPMVQDMMQTASQEAGCHYMARRETEKLVARVRSLAWPGSHRAE</sequence>
<accession>A0ABM0ZY08</accession>
<keyword evidence="1" id="KW-0812">Transmembrane</keyword>